<evidence type="ECO:0000259" key="9">
    <source>
        <dbReference type="Pfam" id="PF02687"/>
    </source>
</evidence>
<keyword evidence="5 8" id="KW-0812">Transmembrane</keyword>
<dbReference type="InterPro" id="IPR051447">
    <property type="entry name" value="Lipoprotein-release_system"/>
</dbReference>
<proteinExistence type="inferred from homology"/>
<dbReference type="GO" id="GO:0098797">
    <property type="term" value="C:plasma membrane protein complex"/>
    <property type="evidence" value="ECO:0007669"/>
    <property type="project" value="TreeGrafter"/>
</dbReference>
<keyword evidence="4" id="KW-1003">Cell membrane</keyword>
<organism evidence="11 12">
    <name type="scientific">Oceanibaculum indicum</name>
    <dbReference type="NCBI Taxonomy" id="526216"/>
    <lineage>
        <taxon>Bacteria</taxon>
        <taxon>Pseudomonadati</taxon>
        <taxon>Pseudomonadota</taxon>
        <taxon>Alphaproteobacteria</taxon>
        <taxon>Rhodospirillales</taxon>
        <taxon>Oceanibaculaceae</taxon>
        <taxon>Oceanibaculum</taxon>
    </lineage>
</organism>
<feature type="transmembrane region" description="Helical" evidence="8">
    <location>
        <begin position="23"/>
        <end position="49"/>
    </location>
</feature>
<dbReference type="Pfam" id="PF02687">
    <property type="entry name" value="FtsX"/>
    <property type="match status" value="1"/>
</dbReference>
<feature type="transmembrane region" description="Helical" evidence="8">
    <location>
        <begin position="272"/>
        <end position="296"/>
    </location>
</feature>
<gene>
    <name evidence="11" type="ORF">BCL74_0720</name>
</gene>
<dbReference type="InterPro" id="IPR011925">
    <property type="entry name" value="LolCE_TM"/>
</dbReference>
<dbReference type="AlphaFoldDB" id="A0A420WPP5"/>
<protein>
    <submittedName>
        <fullName evidence="11">Lipoprotein-releasing system permease protein</fullName>
    </submittedName>
</protein>
<evidence type="ECO:0000256" key="5">
    <source>
        <dbReference type="ARBA" id="ARBA00022692"/>
    </source>
</evidence>
<comment type="subcellular location">
    <subcellularLocation>
        <location evidence="1">Cell membrane</location>
        <topology evidence="1">Multi-pass membrane protein</topology>
    </subcellularLocation>
</comment>
<reference evidence="11 12" key="1">
    <citation type="submission" date="2018-10" db="EMBL/GenBank/DDBJ databases">
        <title>Comparative analysis of microorganisms from saline springs in Andes Mountain Range, Colombia.</title>
        <authorList>
            <person name="Rubin E."/>
        </authorList>
    </citation>
    <scope>NUCLEOTIDE SEQUENCE [LARGE SCALE GENOMIC DNA]</scope>
    <source>
        <strain evidence="11 12">USBA 36</strain>
    </source>
</reference>
<feature type="transmembrane region" description="Helical" evidence="8">
    <location>
        <begin position="381"/>
        <end position="401"/>
    </location>
</feature>
<comment type="similarity">
    <text evidence="2">Belongs to the ABC-4 integral membrane protein family. LolC/E subfamily.</text>
</comment>
<evidence type="ECO:0000256" key="8">
    <source>
        <dbReference type="SAM" id="Phobius"/>
    </source>
</evidence>
<dbReference type="EMBL" id="RBIG01000001">
    <property type="protein sequence ID" value="RKQ72950.1"/>
    <property type="molecule type" value="Genomic_DNA"/>
</dbReference>
<dbReference type="PANTHER" id="PTHR30489">
    <property type="entry name" value="LIPOPROTEIN-RELEASING SYSTEM TRANSMEMBRANE PROTEIN LOLE"/>
    <property type="match status" value="1"/>
</dbReference>
<keyword evidence="3" id="KW-0813">Transport</keyword>
<comment type="caution">
    <text evidence="11">The sequence shown here is derived from an EMBL/GenBank/DDBJ whole genome shotgun (WGS) entry which is preliminary data.</text>
</comment>
<dbReference type="Proteomes" id="UP000277424">
    <property type="component" value="Unassembled WGS sequence"/>
</dbReference>
<keyword evidence="6 8" id="KW-1133">Transmembrane helix</keyword>
<dbReference type="InterPro" id="IPR025857">
    <property type="entry name" value="MacB_PCD"/>
</dbReference>
<keyword evidence="11" id="KW-0449">Lipoprotein</keyword>
<accession>A0A420WPP5</accession>
<dbReference type="GO" id="GO:0042953">
    <property type="term" value="P:lipoprotein transport"/>
    <property type="evidence" value="ECO:0007669"/>
    <property type="project" value="InterPro"/>
</dbReference>
<evidence type="ECO:0000259" key="10">
    <source>
        <dbReference type="Pfam" id="PF12704"/>
    </source>
</evidence>
<evidence type="ECO:0000256" key="4">
    <source>
        <dbReference type="ARBA" id="ARBA00022475"/>
    </source>
</evidence>
<feature type="domain" description="MacB-like periplasmic core" evidence="10">
    <location>
        <begin position="31"/>
        <end position="244"/>
    </location>
</feature>
<dbReference type="NCBIfam" id="TIGR02212">
    <property type="entry name" value="lolCE"/>
    <property type="match status" value="1"/>
</dbReference>
<sequence length="415" mass="45332">MIFSAFERMVAFRYLRARRQEGFISVIAGFSLLGIALGVATLIIVMSVMNGFRAELLGRILGVNGHLTIFAQQGPLTGYAGMVDQVQLVEGVTMAFPQVEGQVMATANGVASGALVKGMRREDVQRRALLSNAIMAGSLDAFEGNDAVMIGTRMAQRMNLTVGNQITLISPQSNPTAFGSIPRLKSYTVAALFEVGMYEYDNSFIYMPMEAAQTFFRLGDAVTGIDILLDDPDAVRSLREAITTAIGPGKRLYDWQQANSSFFTAIQVERNVMFLILTLIILVAAFNIISSLIMLVKDKGRDIAVLRTMGASRGMIMRIFFMTGASIGVVGTLAGFVLGLLFCLNIETIRKGVEFLTGTELFSAEIYFLSRLPAKVDTSEVITVVLMALILSFLATIYPAWRAARQDPVEALRYE</sequence>
<dbReference type="GO" id="GO:0044874">
    <property type="term" value="P:lipoprotein localization to outer membrane"/>
    <property type="evidence" value="ECO:0007669"/>
    <property type="project" value="TreeGrafter"/>
</dbReference>
<evidence type="ECO:0000256" key="6">
    <source>
        <dbReference type="ARBA" id="ARBA00022989"/>
    </source>
</evidence>
<dbReference type="RefSeq" id="WP_121217624.1">
    <property type="nucleotide sequence ID" value="NZ_RBIG01000001.1"/>
</dbReference>
<evidence type="ECO:0000256" key="3">
    <source>
        <dbReference type="ARBA" id="ARBA00022448"/>
    </source>
</evidence>
<feature type="transmembrane region" description="Helical" evidence="8">
    <location>
        <begin position="316"/>
        <end position="342"/>
    </location>
</feature>
<evidence type="ECO:0000256" key="2">
    <source>
        <dbReference type="ARBA" id="ARBA00005236"/>
    </source>
</evidence>
<evidence type="ECO:0000256" key="1">
    <source>
        <dbReference type="ARBA" id="ARBA00004651"/>
    </source>
</evidence>
<feature type="domain" description="ABC3 transporter permease C-terminal" evidence="9">
    <location>
        <begin position="275"/>
        <end position="408"/>
    </location>
</feature>
<dbReference type="InterPro" id="IPR003838">
    <property type="entry name" value="ABC3_permease_C"/>
</dbReference>
<keyword evidence="7 8" id="KW-0472">Membrane</keyword>
<dbReference type="PANTHER" id="PTHR30489:SF0">
    <property type="entry name" value="LIPOPROTEIN-RELEASING SYSTEM TRANSMEMBRANE PROTEIN LOLE"/>
    <property type="match status" value="1"/>
</dbReference>
<evidence type="ECO:0000313" key="11">
    <source>
        <dbReference type="EMBL" id="RKQ72950.1"/>
    </source>
</evidence>
<evidence type="ECO:0000313" key="12">
    <source>
        <dbReference type="Proteomes" id="UP000277424"/>
    </source>
</evidence>
<evidence type="ECO:0000256" key="7">
    <source>
        <dbReference type="ARBA" id="ARBA00023136"/>
    </source>
</evidence>
<dbReference type="Pfam" id="PF12704">
    <property type="entry name" value="MacB_PCD"/>
    <property type="match status" value="1"/>
</dbReference>
<name>A0A420WPP5_9PROT</name>
<dbReference type="OrthoDB" id="9808461at2"/>